<dbReference type="SUPFAM" id="SSF50965">
    <property type="entry name" value="Galactose oxidase, central domain"/>
    <property type="match status" value="1"/>
</dbReference>
<protein>
    <recommendedName>
        <fullName evidence="1">F-box domain-containing protein</fullName>
    </recommendedName>
</protein>
<keyword evidence="3" id="KW-1185">Reference proteome</keyword>
<name>A0AAE1IWW0_9FABA</name>
<evidence type="ECO:0000313" key="3">
    <source>
        <dbReference type="Proteomes" id="UP001293593"/>
    </source>
</evidence>
<dbReference type="InterPro" id="IPR001810">
    <property type="entry name" value="F-box_dom"/>
</dbReference>
<dbReference type="InterPro" id="IPR017451">
    <property type="entry name" value="F-box-assoc_interact_dom"/>
</dbReference>
<dbReference type="PANTHER" id="PTHR31672">
    <property type="entry name" value="BNACNNG10540D PROTEIN"/>
    <property type="match status" value="1"/>
</dbReference>
<dbReference type="AlphaFoldDB" id="A0AAE1IWW0"/>
<dbReference type="Proteomes" id="UP001293593">
    <property type="component" value="Unassembled WGS sequence"/>
</dbReference>
<dbReference type="InterPro" id="IPR006527">
    <property type="entry name" value="F-box-assoc_dom_typ1"/>
</dbReference>
<evidence type="ECO:0000259" key="1">
    <source>
        <dbReference type="SMART" id="SM00256"/>
    </source>
</evidence>
<organism evidence="2 3">
    <name type="scientific">Acacia crassicarpa</name>
    <name type="common">northern wattle</name>
    <dbReference type="NCBI Taxonomy" id="499986"/>
    <lineage>
        <taxon>Eukaryota</taxon>
        <taxon>Viridiplantae</taxon>
        <taxon>Streptophyta</taxon>
        <taxon>Embryophyta</taxon>
        <taxon>Tracheophyta</taxon>
        <taxon>Spermatophyta</taxon>
        <taxon>Magnoliopsida</taxon>
        <taxon>eudicotyledons</taxon>
        <taxon>Gunneridae</taxon>
        <taxon>Pentapetalae</taxon>
        <taxon>rosids</taxon>
        <taxon>fabids</taxon>
        <taxon>Fabales</taxon>
        <taxon>Fabaceae</taxon>
        <taxon>Caesalpinioideae</taxon>
        <taxon>mimosoid clade</taxon>
        <taxon>Acacieae</taxon>
        <taxon>Acacia</taxon>
    </lineage>
</organism>
<dbReference type="EMBL" id="JAWXYG010000011">
    <property type="protein sequence ID" value="KAK4259350.1"/>
    <property type="molecule type" value="Genomic_DNA"/>
</dbReference>
<proteinExistence type="predicted"/>
<evidence type="ECO:0000313" key="2">
    <source>
        <dbReference type="EMBL" id="KAK4259350.1"/>
    </source>
</evidence>
<feature type="domain" description="F-box" evidence="1">
    <location>
        <begin position="10"/>
        <end position="50"/>
    </location>
</feature>
<comment type="caution">
    <text evidence="2">The sequence shown here is derived from an EMBL/GenBank/DDBJ whole genome shotgun (WGS) entry which is preliminary data.</text>
</comment>
<gene>
    <name evidence="2" type="ORF">QN277_005692</name>
</gene>
<dbReference type="InterPro" id="IPR036047">
    <property type="entry name" value="F-box-like_dom_sf"/>
</dbReference>
<accession>A0AAE1IWW0</accession>
<dbReference type="NCBIfam" id="TIGR01640">
    <property type="entry name" value="F_box_assoc_1"/>
    <property type="match status" value="1"/>
</dbReference>
<dbReference type="Gene3D" id="1.20.1280.50">
    <property type="match status" value="1"/>
</dbReference>
<dbReference type="InterPro" id="IPR011043">
    <property type="entry name" value="Gal_Oxase/kelch_b-propeller"/>
</dbReference>
<sequence>MARGDEKPFLHFEIIINILKRLPVKSILRFRSVCKDWKNLFKTQSFIAEHTRHSADESPFLTLLEYDYSSERASLRLLNQKMETVEVLSIPSNDCFNDGWEIIGSCNGLLCVKGSRPRQLLCLWNPVNIEVREIPQTRKDYWRPSMFGFGFSGIVNDYKIVRFFRPKKVEGLNSKVRLVKMYSLSTDSWKELEPGAVQKTRFKCGNVSVSVDGTMTWLGDEDSLPVLVSFDIATEVFTLTPIPSVIRVPPTTLGVYQNKFVISGHHIESQFMDIWVMEQVASESGKHFSCSEKYSVEIPSYALALDILCIWGNEIVCCDDEEREFGLEGKSEYNLKLFNHTTKEWKESPNISSADDCCAGFSYGGSLVSLFNPQVQ</sequence>
<reference evidence="2" key="1">
    <citation type="submission" date="2023-10" db="EMBL/GenBank/DDBJ databases">
        <title>Chromosome-level genome of the transformable northern wattle, Acacia crassicarpa.</title>
        <authorList>
            <person name="Massaro I."/>
            <person name="Sinha N.R."/>
            <person name="Poethig S."/>
            <person name="Leichty A.R."/>
        </authorList>
    </citation>
    <scope>NUCLEOTIDE SEQUENCE</scope>
    <source>
        <strain evidence="2">Acra3RX</strain>
        <tissue evidence="2">Leaf</tissue>
    </source>
</reference>
<dbReference type="CDD" id="cd22157">
    <property type="entry name" value="F-box_AtFBW1-like"/>
    <property type="match status" value="1"/>
</dbReference>
<dbReference type="PANTHER" id="PTHR31672:SF13">
    <property type="entry name" value="F-BOX PROTEIN CPR30-LIKE"/>
    <property type="match status" value="1"/>
</dbReference>
<dbReference type="Pfam" id="PF00646">
    <property type="entry name" value="F-box"/>
    <property type="match status" value="1"/>
</dbReference>
<dbReference type="SUPFAM" id="SSF81383">
    <property type="entry name" value="F-box domain"/>
    <property type="match status" value="1"/>
</dbReference>
<dbReference type="InterPro" id="IPR050796">
    <property type="entry name" value="SCF_F-box_component"/>
</dbReference>
<dbReference type="SMART" id="SM00256">
    <property type="entry name" value="FBOX"/>
    <property type="match status" value="1"/>
</dbReference>
<dbReference type="Pfam" id="PF07734">
    <property type="entry name" value="FBA_1"/>
    <property type="match status" value="1"/>
</dbReference>